<evidence type="ECO:0000256" key="1">
    <source>
        <dbReference type="SAM" id="MobiDB-lite"/>
    </source>
</evidence>
<dbReference type="EMBL" id="QWDD01000003">
    <property type="protein sequence ID" value="RNJ48111.1"/>
    <property type="molecule type" value="Genomic_DNA"/>
</dbReference>
<gene>
    <name evidence="2" type="ORF">D1O30_19995</name>
</gene>
<sequence length="139" mass="15567">MKAAHRAPPARAPALALFVQPTESAIDLKTSHPAAANSIRDGFAFFQGQAEIFEMRLVHIAPDKENLSSRRNAIDTDKFRQYRQLNNSRHRPASSMENLSLHDLRDPHLFPTPVGVSTRSNAAPTRSERPPRDTTAEMR</sequence>
<comment type="caution">
    <text evidence="2">The sequence shown here is derived from an EMBL/GenBank/DDBJ whole genome shotgun (WGS) entry which is preliminary data.</text>
</comment>
<keyword evidence="3" id="KW-1185">Reference proteome</keyword>
<protein>
    <submittedName>
        <fullName evidence="2">Uncharacterized protein</fullName>
    </submittedName>
</protein>
<proteinExistence type="predicted"/>
<reference evidence="2 3" key="1">
    <citation type="submission" date="2018-08" db="EMBL/GenBank/DDBJ databases">
        <title>Genome sequence of Methylocystis hirsuta CSC1, a methanotroph able to accumulate PHAs.</title>
        <authorList>
            <person name="Bordel S."/>
            <person name="Rodriguez E."/>
            <person name="Gancedo J."/>
            <person name="Munoz R."/>
        </authorList>
    </citation>
    <scope>NUCLEOTIDE SEQUENCE [LARGE SCALE GENOMIC DNA]</scope>
    <source>
        <strain evidence="2 3">CSC1</strain>
    </source>
</reference>
<accession>A0A3M9XJQ2</accession>
<dbReference type="AlphaFoldDB" id="A0A3M9XJQ2"/>
<feature type="region of interest" description="Disordered" evidence="1">
    <location>
        <begin position="83"/>
        <end position="139"/>
    </location>
</feature>
<feature type="compositionally biased region" description="Basic and acidic residues" evidence="1">
    <location>
        <begin position="126"/>
        <end position="139"/>
    </location>
</feature>
<name>A0A3M9XJQ2_9HYPH</name>
<evidence type="ECO:0000313" key="3">
    <source>
        <dbReference type="Proteomes" id="UP000268623"/>
    </source>
</evidence>
<evidence type="ECO:0000313" key="2">
    <source>
        <dbReference type="EMBL" id="RNJ48111.1"/>
    </source>
</evidence>
<feature type="compositionally biased region" description="Polar residues" evidence="1">
    <location>
        <begin position="115"/>
        <end position="124"/>
    </location>
</feature>
<dbReference type="Proteomes" id="UP000268623">
    <property type="component" value="Unassembled WGS sequence"/>
</dbReference>
<organism evidence="2 3">
    <name type="scientific">Methylocystis hirsuta</name>
    <dbReference type="NCBI Taxonomy" id="369798"/>
    <lineage>
        <taxon>Bacteria</taxon>
        <taxon>Pseudomonadati</taxon>
        <taxon>Pseudomonadota</taxon>
        <taxon>Alphaproteobacteria</taxon>
        <taxon>Hyphomicrobiales</taxon>
        <taxon>Methylocystaceae</taxon>
        <taxon>Methylocystis</taxon>
    </lineage>
</organism>